<dbReference type="PRINTS" id="PR00838">
    <property type="entry name" value="V5ALLERGEN"/>
</dbReference>
<dbReference type="CDD" id="cd05380">
    <property type="entry name" value="CAP_euk"/>
    <property type="match status" value="1"/>
</dbReference>
<dbReference type="InterPro" id="IPR018244">
    <property type="entry name" value="Allrgn_V5/Tpx1_CS"/>
</dbReference>
<feature type="signal peptide" evidence="1">
    <location>
        <begin position="1"/>
        <end position="18"/>
    </location>
</feature>
<dbReference type="InterPro" id="IPR014044">
    <property type="entry name" value="CAP_dom"/>
</dbReference>
<reference evidence="3" key="2">
    <citation type="submission" date="2014-07" db="EMBL/GenBank/DDBJ databases">
        <authorList>
            <person name="Hull J."/>
        </authorList>
    </citation>
    <scope>NUCLEOTIDE SEQUENCE</scope>
</reference>
<name>A0A0A9X092_LYGHE</name>
<dbReference type="InterPro" id="IPR035940">
    <property type="entry name" value="CAP_sf"/>
</dbReference>
<feature type="domain" description="SCP" evidence="2">
    <location>
        <begin position="34"/>
        <end position="185"/>
    </location>
</feature>
<protein>
    <submittedName>
        <fullName evidence="3">Venom allergen 5</fullName>
    </submittedName>
</protein>
<dbReference type="SUPFAM" id="SSF55797">
    <property type="entry name" value="PR-1-like"/>
    <property type="match status" value="1"/>
</dbReference>
<dbReference type="Gene3D" id="3.40.33.10">
    <property type="entry name" value="CAP"/>
    <property type="match status" value="1"/>
</dbReference>
<dbReference type="SMART" id="SM00198">
    <property type="entry name" value="SCP"/>
    <property type="match status" value="1"/>
</dbReference>
<dbReference type="PANTHER" id="PTHR10334">
    <property type="entry name" value="CYSTEINE-RICH SECRETORY PROTEIN-RELATED"/>
    <property type="match status" value="1"/>
</dbReference>
<dbReference type="InterPro" id="IPR002413">
    <property type="entry name" value="V5_allergen-like"/>
</dbReference>
<dbReference type="AlphaFoldDB" id="A0A0A9X092"/>
<organism evidence="3">
    <name type="scientific">Lygus hesperus</name>
    <name type="common">Western plant bug</name>
    <dbReference type="NCBI Taxonomy" id="30085"/>
    <lineage>
        <taxon>Eukaryota</taxon>
        <taxon>Metazoa</taxon>
        <taxon>Ecdysozoa</taxon>
        <taxon>Arthropoda</taxon>
        <taxon>Hexapoda</taxon>
        <taxon>Insecta</taxon>
        <taxon>Pterygota</taxon>
        <taxon>Neoptera</taxon>
        <taxon>Paraneoptera</taxon>
        <taxon>Hemiptera</taxon>
        <taxon>Heteroptera</taxon>
        <taxon>Panheteroptera</taxon>
        <taxon>Cimicomorpha</taxon>
        <taxon>Miridae</taxon>
        <taxon>Mirini</taxon>
        <taxon>Lygus</taxon>
    </lineage>
</organism>
<evidence type="ECO:0000313" key="3">
    <source>
        <dbReference type="EMBL" id="JAG14102.1"/>
    </source>
</evidence>
<dbReference type="Pfam" id="PF00188">
    <property type="entry name" value="CAP"/>
    <property type="match status" value="1"/>
</dbReference>
<sequence>MKVLWAVVAFSLIGISGAEWCEGGELIKSGLSRELQLKILERHNSLRDQVAEGTIATQPMAQNMKEMIWDHELANKAQAWANRCLYGHDPDRRHGRKGLLFGQNLSHRDKTWSTDEGEWEVLSKMIAEWFDEVYTYYNDLSSPHFSQMVWANTHKIGCGYSEFKTGSHVNAIFVCNYFPTGNIMGKQPYERGARSCEKHGLFASRSFRNLCAAEDEGGSDGMQFVSPTYHTFQVEPQVNSFPSLQQSQPWNYQYRYTPSHIQQPQKTASFVLPALYSQTLGRYQPTLGIVSPYETRIPGSSITSIQGLPTVQKTFFQSKLPSIPSQYQPATHQTIQLYPPGGSRTLQYQPANFHYEQLQPSPFQITQYQPATLQTIQNQPSNQYGWSYQTAPNNNGFRYGFRAPASAARQYDVGMSYPMVAPALSQMGFTGNEIVNPQGSIVVTTGRPIEISPNYARQMELERWSRIPSSVSANTLEAFPGITYVGPTGLISGYPPTLVSGGSVSQADVNPSLKSQVYMKITAPKYISQKH</sequence>
<feature type="chain" id="PRO_5002069516" evidence="1">
    <location>
        <begin position="19"/>
        <end position="531"/>
    </location>
</feature>
<keyword evidence="1" id="KW-0732">Signal</keyword>
<dbReference type="EMBL" id="GBHO01029502">
    <property type="protein sequence ID" value="JAG14102.1"/>
    <property type="molecule type" value="Transcribed_RNA"/>
</dbReference>
<reference evidence="3" key="1">
    <citation type="journal article" date="2014" name="PLoS ONE">
        <title>Transcriptome-Based Identification of ABC Transporters in the Western Tarnished Plant Bug Lygus hesperus.</title>
        <authorList>
            <person name="Hull J.J."/>
            <person name="Chaney K."/>
            <person name="Geib S.M."/>
            <person name="Fabrick J.A."/>
            <person name="Brent C.S."/>
            <person name="Walsh D."/>
            <person name="Lavine L.C."/>
        </authorList>
    </citation>
    <scope>NUCLEOTIDE SEQUENCE</scope>
</reference>
<proteinExistence type="predicted"/>
<evidence type="ECO:0000259" key="2">
    <source>
        <dbReference type="SMART" id="SM00198"/>
    </source>
</evidence>
<dbReference type="InterPro" id="IPR001283">
    <property type="entry name" value="CRISP-related"/>
</dbReference>
<dbReference type="PRINTS" id="PR00837">
    <property type="entry name" value="V5TPXLIKE"/>
</dbReference>
<evidence type="ECO:0000256" key="1">
    <source>
        <dbReference type="SAM" id="SignalP"/>
    </source>
</evidence>
<dbReference type="PROSITE" id="PS01010">
    <property type="entry name" value="CRISP_2"/>
    <property type="match status" value="1"/>
</dbReference>
<gene>
    <name evidence="3" type="primary">VA5_43</name>
    <name evidence="3" type="ORF">CM83_47478</name>
</gene>
<dbReference type="GO" id="GO:0005576">
    <property type="term" value="C:extracellular region"/>
    <property type="evidence" value="ECO:0007669"/>
    <property type="project" value="UniProtKB-SubCell"/>
</dbReference>
<accession>A0A0A9X092</accession>